<evidence type="ECO:0000313" key="1">
    <source>
        <dbReference type="EMBL" id="UXH44600.1"/>
    </source>
</evidence>
<protein>
    <submittedName>
        <fullName evidence="1">Peptidoglycan DD-metalloendopeptidase family protein</fullName>
    </submittedName>
</protein>
<sequence>MIFDYARRLFIFFLLTVSVFMMFLTVNAANAEGDKVSGDTSSWTFPVEGMITDSYGTRSGSHKGMDIGGDIGSPVYSVAKGKVIKSYLSDTYGHVVFIRHENGYETVYAHLQSRLVDENQEVAQGQQLGRLGNTGRSTGAHLHFEVHRGEWTIDKENAVDPYRVFGQGEVGQLVFAKEKDPFQAVGVSGTPESLPDEHVAEGVHIVHKGETLWGISRQYGLSVEEIMQKNALKSSGLNVNQRLMIPGSGSSPEGQYVVKQGDTLYSISKAQGIDMDELVSRNDLNPASAIYPQQVLKVN</sequence>
<organism evidence="1 2">
    <name type="scientific">Rossellomorea vietnamensis</name>
    <dbReference type="NCBI Taxonomy" id="218284"/>
    <lineage>
        <taxon>Bacteria</taxon>
        <taxon>Bacillati</taxon>
        <taxon>Bacillota</taxon>
        <taxon>Bacilli</taxon>
        <taxon>Bacillales</taxon>
        <taxon>Bacillaceae</taxon>
        <taxon>Rossellomorea</taxon>
    </lineage>
</organism>
<gene>
    <name evidence="1" type="ORF">N5C46_00605</name>
</gene>
<proteinExistence type="predicted"/>
<evidence type="ECO:0000313" key="2">
    <source>
        <dbReference type="Proteomes" id="UP001064027"/>
    </source>
</evidence>
<dbReference type="Proteomes" id="UP001064027">
    <property type="component" value="Chromosome"/>
</dbReference>
<dbReference type="EMBL" id="CP104558">
    <property type="protein sequence ID" value="UXH44600.1"/>
    <property type="molecule type" value="Genomic_DNA"/>
</dbReference>
<name>A0ACD4C7L6_9BACI</name>
<accession>A0ACD4C7L6</accession>
<keyword evidence="2" id="KW-1185">Reference proteome</keyword>
<reference evidence="1" key="1">
    <citation type="submission" date="2022-09" db="EMBL/GenBank/DDBJ databases">
        <title>Complete genome sequence of Rossellomorea vietnamensis strain RL-WG62, a newly isolated PGPR with the potential for plant salinity stress alleviation.</title>
        <authorList>
            <person name="Ren L."/>
            <person name="Wang G."/>
            <person name="Hu H."/>
        </authorList>
    </citation>
    <scope>NUCLEOTIDE SEQUENCE</scope>
    <source>
        <strain evidence="1">RL-WG62</strain>
    </source>
</reference>